<gene>
    <name evidence="3" type="ORF">GCM10011521_09550</name>
</gene>
<feature type="transmembrane region" description="Helical" evidence="2">
    <location>
        <begin position="117"/>
        <end position="142"/>
    </location>
</feature>
<evidence type="ECO:0000313" key="3">
    <source>
        <dbReference type="EMBL" id="GGA73489.1"/>
    </source>
</evidence>
<sequence length="194" mass="20892">MDGRRRIEPTFGGGPPPLPPPLPLAEDLPVPASDFVVVRQKHIRHERQLKSVGLLFGLAALVSLGSVAMGISYGALEAQVLDRSVPLMATLTILGLFFGALAYGYRTLRPWVKYVGTPVSCLGLFAVPVGTLLHGYILYLIWCGQGQRILQPDYAAIIRSTPDVRYKATTGDKVATVLLILLVVGLVATIFLAT</sequence>
<keyword evidence="2" id="KW-0472">Membrane</keyword>
<dbReference type="RefSeq" id="WP_188661816.1">
    <property type="nucleotide sequence ID" value="NZ_BMKC01000001.1"/>
</dbReference>
<reference evidence="4" key="1">
    <citation type="journal article" date="2019" name="Int. J. Syst. Evol. Microbiol.">
        <title>The Global Catalogue of Microorganisms (GCM) 10K type strain sequencing project: providing services to taxonomists for standard genome sequencing and annotation.</title>
        <authorList>
            <consortium name="The Broad Institute Genomics Platform"/>
            <consortium name="The Broad Institute Genome Sequencing Center for Infectious Disease"/>
            <person name="Wu L."/>
            <person name="Ma J."/>
        </authorList>
    </citation>
    <scope>NUCLEOTIDE SEQUENCE [LARGE SCALE GENOMIC DNA]</scope>
    <source>
        <strain evidence="4">CGMCC 1.15905</strain>
    </source>
</reference>
<feature type="transmembrane region" description="Helical" evidence="2">
    <location>
        <begin position="85"/>
        <end position="105"/>
    </location>
</feature>
<evidence type="ECO:0000313" key="4">
    <source>
        <dbReference type="Proteomes" id="UP000623419"/>
    </source>
</evidence>
<proteinExistence type="predicted"/>
<feature type="transmembrane region" description="Helical" evidence="2">
    <location>
        <begin position="52"/>
        <end position="73"/>
    </location>
</feature>
<evidence type="ECO:0000256" key="2">
    <source>
        <dbReference type="SAM" id="Phobius"/>
    </source>
</evidence>
<evidence type="ECO:0000256" key="1">
    <source>
        <dbReference type="SAM" id="MobiDB-lite"/>
    </source>
</evidence>
<accession>A0ABQ1HF79</accession>
<keyword evidence="4" id="KW-1185">Reference proteome</keyword>
<organism evidence="3 4">
    <name type="scientific">Arenimonas soli</name>
    <dbReference type="NCBI Taxonomy" id="2269504"/>
    <lineage>
        <taxon>Bacteria</taxon>
        <taxon>Pseudomonadati</taxon>
        <taxon>Pseudomonadota</taxon>
        <taxon>Gammaproteobacteria</taxon>
        <taxon>Lysobacterales</taxon>
        <taxon>Lysobacteraceae</taxon>
        <taxon>Arenimonas</taxon>
    </lineage>
</organism>
<keyword evidence="2" id="KW-0812">Transmembrane</keyword>
<name>A0ABQ1HF79_9GAMM</name>
<feature type="transmembrane region" description="Helical" evidence="2">
    <location>
        <begin position="174"/>
        <end position="193"/>
    </location>
</feature>
<keyword evidence="2" id="KW-1133">Transmembrane helix</keyword>
<dbReference type="Proteomes" id="UP000623419">
    <property type="component" value="Unassembled WGS sequence"/>
</dbReference>
<dbReference type="EMBL" id="BMKC01000001">
    <property type="protein sequence ID" value="GGA73489.1"/>
    <property type="molecule type" value="Genomic_DNA"/>
</dbReference>
<protein>
    <submittedName>
        <fullName evidence="3">Uncharacterized protein</fullName>
    </submittedName>
</protein>
<feature type="region of interest" description="Disordered" evidence="1">
    <location>
        <begin position="1"/>
        <end position="20"/>
    </location>
</feature>
<comment type="caution">
    <text evidence="3">The sequence shown here is derived from an EMBL/GenBank/DDBJ whole genome shotgun (WGS) entry which is preliminary data.</text>
</comment>